<keyword evidence="3" id="KW-0804">Transcription</keyword>
<evidence type="ECO:0000313" key="6">
    <source>
        <dbReference type="Proteomes" id="UP000256845"/>
    </source>
</evidence>
<dbReference type="GO" id="GO:0006950">
    <property type="term" value="P:response to stress"/>
    <property type="evidence" value="ECO:0007669"/>
    <property type="project" value="TreeGrafter"/>
</dbReference>
<dbReference type="PANTHER" id="PTHR33164:SF102">
    <property type="entry name" value="TRANSCRIPTIONAL REGULATORY PROTEIN"/>
    <property type="match status" value="1"/>
</dbReference>
<dbReference type="InterPro" id="IPR036388">
    <property type="entry name" value="WH-like_DNA-bd_sf"/>
</dbReference>
<gene>
    <name evidence="5" type="ORF">DFP90_101175</name>
</gene>
<dbReference type="InterPro" id="IPR039422">
    <property type="entry name" value="MarR/SlyA-like"/>
</dbReference>
<proteinExistence type="predicted"/>
<dbReference type="PROSITE" id="PS01117">
    <property type="entry name" value="HTH_MARR_1"/>
    <property type="match status" value="1"/>
</dbReference>
<dbReference type="InterPro" id="IPR036390">
    <property type="entry name" value="WH_DNA-bd_sf"/>
</dbReference>
<reference evidence="5 6" key="1">
    <citation type="submission" date="2018-07" db="EMBL/GenBank/DDBJ databases">
        <title>Genomic Encyclopedia of Type Strains, Phase III (KMG-III): the genomes of soil and plant-associated and newly described type strains.</title>
        <authorList>
            <person name="Whitman W."/>
        </authorList>
    </citation>
    <scope>NUCLEOTIDE SEQUENCE [LARGE SCALE GENOMIC DNA]</scope>
    <source>
        <strain evidence="5 6">CECT 8488</strain>
    </source>
</reference>
<evidence type="ECO:0000259" key="4">
    <source>
        <dbReference type="PROSITE" id="PS50995"/>
    </source>
</evidence>
<dbReference type="OrthoDB" id="9793286at2"/>
<protein>
    <submittedName>
        <fullName evidence="5">DNA-binding MarR family transcriptional regulator</fullName>
    </submittedName>
</protein>
<dbReference type="RefSeq" id="WP_115934537.1">
    <property type="nucleotide sequence ID" value="NZ_QRDW01000001.1"/>
</dbReference>
<sequence length="163" mass="18861">MNQTVEENNLGLKDDYLNAIRLIERLHRQFLEVVKGEIDRLGVRDINNIQALILYNIGDDELTVGELTHRGYYLGSNVSYNVRKMVENGYLIQERSTHDRRSIRVRLSDKGKDVRDKVNEILELQSDKLAETGINSEQLQYTGAVLNRLERFLLHTFGYGPAR</sequence>
<name>A0A3D9HVA5_9PROT</name>
<dbReference type="Pfam" id="PF12802">
    <property type="entry name" value="MarR_2"/>
    <property type="match status" value="1"/>
</dbReference>
<dbReference type="GO" id="GO:0003677">
    <property type="term" value="F:DNA binding"/>
    <property type="evidence" value="ECO:0007669"/>
    <property type="project" value="UniProtKB-KW"/>
</dbReference>
<dbReference type="InterPro" id="IPR000835">
    <property type="entry name" value="HTH_MarR-typ"/>
</dbReference>
<dbReference type="SMART" id="SM00347">
    <property type="entry name" value="HTH_MARR"/>
    <property type="match status" value="1"/>
</dbReference>
<evidence type="ECO:0000313" key="5">
    <source>
        <dbReference type="EMBL" id="RED53387.1"/>
    </source>
</evidence>
<evidence type="ECO:0000256" key="2">
    <source>
        <dbReference type="ARBA" id="ARBA00023125"/>
    </source>
</evidence>
<keyword evidence="6" id="KW-1185">Reference proteome</keyword>
<feature type="domain" description="HTH marR-type" evidence="4">
    <location>
        <begin position="16"/>
        <end position="151"/>
    </location>
</feature>
<dbReference type="PROSITE" id="PS50995">
    <property type="entry name" value="HTH_MARR_2"/>
    <property type="match status" value="1"/>
</dbReference>
<comment type="caution">
    <text evidence="5">The sequence shown here is derived from an EMBL/GenBank/DDBJ whole genome shotgun (WGS) entry which is preliminary data.</text>
</comment>
<dbReference type="EMBL" id="QRDW01000001">
    <property type="protein sequence ID" value="RED53387.1"/>
    <property type="molecule type" value="Genomic_DNA"/>
</dbReference>
<organism evidence="5 6">
    <name type="scientific">Aestuariispira insulae</name>
    <dbReference type="NCBI Taxonomy" id="1461337"/>
    <lineage>
        <taxon>Bacteria</taxon>
        <taxon>Pseudomonadati</taxon>
        <taxon>Pseudomonadota</taxon>
        <taxon>Alphaproteobacteria</taxon>
        <taxon>Rhodospirillales</taxon>
        <taxon>Kiloniellaceae</taxon>
        <taxon>Aestuariispira</taxon>
    </lineage>
</organism>
<dbReference type="GO" id="GO:0003700">
    <property type="term" value="F:DNA-binding transcription factor activity"/>
    <property type="evidence" value="ECO:0007669"/>
    <property type="project" value="InterPro"/>
</dbReference>
<dbReference type="Gene3D" id="1.10.10.10">
    <property type="entry name" value="Winged helix-like DNA-binding domain superfamily/Winged helix DNA-binding domain"/>
    <property type="match status" value="1"/>
</dbReference>
<dbReference type="Proteomes" id="UP000256845">
    <property type="component" value="Unassembled WGS sequence"/>
</dbReference>
<dbReference type="SUPFAM" id="SSF46785">
    <property type="entry name" value="Winged helix' DNA-binding domain"/>
    <property type="match status" value="1"/>
</dbReference>
<dbReference type="AlphaFoldDB" id="A0A3D9HVA5"/>
<dbReference type="InterPro" id="IPR023187">
    <property type="entry name" value="Tscrpt_reg_MarR-type_CS"/>
</dbReference>
<evidence type="ECO:0000256" key="1">
    <source>
        <dbReference type="ARBA" id="ARBA00023015"/>
    </source>
</evidence>
<keyword evidence="2 5" id="KW-0238">DNA-binding</keyword>
<evidence type="ECO:0000256" key="3">
    <source>
        <dbReference type="ARBA" id="ARBA00023163"/>
    </source>
</evidence>
<dbReference type="PANTHER" id="PTHR33164">
    <property type="entry name" value="TRANSCRIPTIONAL REGULATOR, MARR FAMILY"/>
    <property type="match status" value="1"/>
</dbReference>
<keyword evidence="1" id="KW-0805">Transcription regulation</keyword>
<accession>A0A3D9HVA5</accession>